<feature type="domain" description="Major facilitator superfamily (MFS) profile" evidence="5">
    <location>
        <begin position="529"/>
        <end position="935"/>
    </location>
</feature>
<feature type="region of interest" description="Disordered" evidence="3">
    <location>
        <begin position="36"/>
        <end position="62"/>
    </location>
</feature>
<dbReference type="PANTHER" id="PTHR11388:SF100">
    <property type="entry name" value="SOLUTE CARRIER ORGANIC ANION TRANSPORTER FAMILY MEMBER 4A1"/>
    <property type="match status" value="1"/>
</dbReference>
<feature type="compositionally biased region" description="Polar residues" evidence="3">
    <location>
        <begin position="126"/>
        <end position="138"/>
    </location>
</feature>
<feature type="transmembrane region" description="Helical" evidence="4">
    <location>
        <begin position="564"/>
        <end position="584"/>
    </location>
</feature>
<dbReference type="OrthoDB" id="5062115at2759"/>
<evidence type="ECO:0000256" key="4">
    <source>
        <dbReference type="SAM" id="Phobius"/>
    </source>
</evidence>
<dbReference type="AlphaFoldDB" id="A0A9J6FSC3"/>
<protein>
    <recommendedName>
        <fullName evidence="5">Major facilitator superfamily (MFS) profile domain-containing protein</fullName>
    </recommendedName>
</protein>
<comment type="caution">
    <text evidence="6">The sequence shown here is derived from an EMBL/GenBank/DDBJ whole genome shotgun (WGS) entry which is preliminary data.</text>
</comment>
<keyword evidence="4" id="KW-0472">Membrane</keyword>
<feature type="transmembrane region" description="Helical" evidence="4">
    <location>
        <begin position="689"/>
        <end position="713"/>
    </location>
</feature>
<name>A0A9J6FSC3_HAELO</name>
<dbReference type="Gene3D" id="1.20.1250.20">
    <property type="entry name" value="MFS general substrate transporter like domains"/>
    <property type="match status" value="1"/>
</dbReference>
<feature type="region of interest" description="Disordered" evidence="3">
    <location>
        <begin position="430"/>
        <end position="454"/>
    </location>
</feature>
<proteinExistence type="predicted"/>
<evidence type="ECO:0000313" key="7">
    <source>
        <dbReference type="Proteomes" id="UP000821853"/>
    </source>
</evidence>
<comment type="subcellular location">
    <subcellularLocation>
        <location evidence="1">Membrane</location>
        <topology evidence="1">Multi-pass membrane protein</topology>
    </subcellularLocation>
</comment>
<feature type="transmembrane region" description="Helical" evidence="4">
    <location>
        <begin position="807"/>
        <end position="834"/>
    </location>
</feature>
<evidence type="ECO:0000256" key="3">
    <source>
        <dbReference type="SAM" id="MobiDB-lite"/>
    </source>
</evidence>
<dbReference type="InterPro" id="IPR036259">
    <property type="entry name" value="MFS_trans_sf"/>
</dbReference>
<dbReference type="GO" id="GO:0015347">
    <property type="term" value="F:sodium-independent organic anion transmembrane transporter activity"/>
    <property type="evidence" value="ECO:0007669"/>
    <property type="project" value="TreeGrafter"/>
</dbReference>
<dbReference type="InterPro" id="IPR020846">
    <property type="entry name" value="MFS_dom"/>
</dbReference>
<dbReference type="InterPro" id="IPR004156">
    <property type="entry name" value="OATP"/>
</dbReference>
<keyword evidence="4" id="KW-1133">Transmembrane helix</keyword>
<dbReference type="PROSITE" id="PS50850">
    <property type="entry name" value="MFS"/>
    <property type="match status" value="1"/>
</dbReference>
<feature type="compositionally biased region" description="Polar residues" evidence="3">
    <location>
        <begin position="365"/>
        <end position="383"/>
    </location>
</feature>
<dbReference type="VEuPathDB" id="VectorBase:HLOH_052972"/>
<dbReference type="GO" id="GO:0016323">
    <property type="term" value="C:basolateral plasma membrane"/>
    <property type="evidence" value="ECO:0007669"/>
    <property type="project" value="TreeGrafter"/>
</dbReference>
<evidence type="ECO:0000259" key="5">
    <source>
        <dbReference type="PROSITE" id="PS50850"/>
    </source>
</evidence>
<sequence>MEPSIESFATMDDTAKTEAYKASVEEVRSLREEVEEMRRQLTELKTAASPSSQTSTVRQPPATDIEVQLQATQELIADMLSPVLCRLDQIEAGMRGASPPATGNEDSDTSASGTPVKTKKKKGSPQPGTSVKSETTGTPGKEKAPLTSVAAASLPILGKDVTAWLYQTEFWFKTFRIANDVAIPLIVSKLPPKDFMWMRHHLKTADVTTWDQLKSVFRKRYNLDDEVETKQKMYGASQRSGESCTDFALRKLELIEQCSYPEAEAEKCKLILATLSQKAKKHFFDKTFKSLDQLFDSLLRFDQVSSTTGKAPALTVTVGTLKAAPPKKQSPPVSPSRKQPPTRSGSSTPPTSSPRMSRNAAGMSQPASPSHSAQRSTPQQTQHEGSRGDAPNGTQDPRKVPRYVRERPMLHSGEVSLLDARMRGNRISRAERKKKTCPGTGAEMSKILRPGGDNPTAREAATPDLAIPGGQSAVVTAGAAAAAHEEAAVGVAPATSTGAAAAAEEEDQGCGWGRLQPACLQPLRTPPCALLALCMASFLQGLAVNGYVNVVLPTVERRFQLRSVQLGTIISAYNVGSLLFSTPVAYLGGTQHKPRIIAVGTLVMATGSLVFALPHFLAESYNSRFDVHDTCPNRHDYDTLCAGGAGSTLAEYRYLFMLGNFLHGCGASPFYTLGVAYLDDNVPTKTSPVYLGVYFAMAILGPGVGFISGGYFLSMYTDITKPASEVKINRFSKVWVGAWWLGFVIASILAYIVAVPIWAFPKHLPGHREIQDAKKLEAKGSHDPKSDEEKPDSFFALVCALLTNRTFVLLTIAGTIESIIAIPSAVGGTLLGGYLIDKFDLACSQIIRMSVFASMFTWLAMGFVLWHCPAAPYAGVSFDCIEHSEKRPGAPGPVNAELTRCQTPCTNLYPFSVGLFCVLFGTFINSAPGLSATIR</sequence>
<feature type="transmembrane region" description="Helical" evidence="4">
    <location>
        <begin position="846"/>
        <end position="866"/>
    </location>
</feature>
<evidence type="ECO:0000256" key="2">
    <source>
        <dbReference type="ARBA" id="ARBA00023157"/>
    </source>
</evidence>
<feature type="transmembrane region" description="Helical" evidence="4">
    <location>
        <begin position="908"/>
        <end position="927"/>
    </location>
</feature>
<feature type="region of interest" description="Disordered" evidence="3">
    <location>
        <begin position="95"/>
        <end position="144"/>
    </location>
</feature>
<dbReference type="SUPFAM" id="SSF103473">
    <property type="entry name" value="MFS general substrate transporter"/>
    <property type="match status" value="1"/>
</dbReference>
<dbReference type="Pfam" id="PF03137">
    <property type="entry name" value="OATP"/>
    <property type="match status" value="1"/>
</dbReference>
<evidence type="ECO:0000256" key="1">
    <source>
        <dbReference type="ARBA" id="ARBA00004141"/>
    </source>
</evidence>
<accession>A0A9J6FSC3</accession>
<feature type="transmembrane region" description="Helical" evidence="4">
    <location>
        <begin position="596"/>
        <end position="618"/>
    </location>
</feature>
<feature type="compositionally biased region" description="Basic and acidic residues" evidence="3">
    <location>
        <begin position="396"/>
        <end position="408"/>
    </location>
</feature>
<dbReference type="GO" id="GO:0043252">
    <property type="term" value="P:sodium-independent organic anion transport"/>
    <property type="evidence" value="ECO:0007669"/>
    <property type="project" value="TreeGrafter"/>
</dbReference>
<dbReference type="Proteomes" id="UP000821853">
    <property type="component" value="Chromosome 2"/>
</dbReference>
<feature type="transmembrane region" description="Helical" evidence="4">
    <location>
        <begin position="654"/>
        <end position="677"/>
    </location>
</feature>
<evidence type="ECO:0000313" key="6">
    <source>
        <dbReference type="EMBL" id="KAH9366053.1"/>
    </source>
</evidence>
<dbReference type="EMBL" id="JABSTR010000004">
    <property type="protein sequence ID" value="KAH9366053.1"/>
    <property type="molecule type" value="Genomic_DNA"/>
</dbReference>
<gene>
    <name evidence="6" type="ORF">HPB48_020905</name>
</gene>
<feature type="transmembrane region" description="Helical" evidence="4">
    <location>
        <begin position="529"/>
        <end position="552"/>
    </location>
</feature>
<feature type="transmembrane region" description="Helical" evidence="4">
    <location>
        <begin position="734"/>
        <end position="759"/>
    </location>
</feature>
<feature type="compositionally biased region" description="Polar residues" evidence="3">
    <location>
        <begin position="48"/>
        <end position="58"/>
    </location>
</feature>
<feature type="region of interest" description="Disordered" evidence="3">
    <location>
        <begin position="1"/>
        <end position="20"/>
    </location>
</feature>
<dbReference type="PANTHER" id="PTHR11388">
    <property type="entry name" value="ORGANIC ANION TRANSPORTER"/>
    <property type="match status" value="1"/>
</dbReference>
<keyword evidence="7" id="KW-1185">Reference proteome</keyword>
<feature type="region of interest" description="Disordered" evidence="3">
    <location>
        <begin position="321"/>
        <end position="408"/>
    </location>
</feature>
<feature type="compositionally biased region" description="Low complexity" evidence="3">
    <location>
        <begin position="335"/>
        <end position="358"/>
    </location>
</feature>
<reference evidence="6 7" key="1">
    <citation type="journal article" date="2020" name="Cell">
        <title>Large-Scale Comparative Analyses of Tick Genomes Elucidate Their Genetic Diversity and Vector Capacities.</title>
        <authorList>
            <consortium name="Tick Genome and Microbiome Consortium (TIGMIC)"/>
            <person name="Jia N."/>
            <person name="Wang J."/>
            <person name="Shi W."/>
            <person name="Du L."/>
            <person name="Sun Y."/>
            <person name="Zhan W."/>
            <person name="Jiang J.F."/>
            <person name="Wang Q."/>
            <person name="Zhang B."/>
            <person name="Ji P."/>
            <person name="Bell-Sakyi L."/>
            <person name="Cui X.M."/>
            <person name="Yuan T.T."/>
            <person name="Jiang B.G."/>
            <person name="Yang W.F."/>
            <person name="Lam T.T."/>
            <person name="Chang Q.C."/>
            <person name="Ding S.J."/>
            <person name="Wang X.J."/>
            <person name="Zhu J.G."/>
            <person name="Ruan X.D."/>
            <person name="Zhao L."/>
            <person name="Wei J.T."/>
            <person name="Ye R.Z."/>
            <person name="Que T.C."/>
            <person name="Du C.H."/>
            <person name="Zhou Y.H."/>
            <person name="Cheng J.X."/>
            <person name="Dai P.F."/>
            <person name="Guo W.B."/>
            <person name="Han X.H."/>
            <person name="Huang E.J."/>
            <person name="Li L.F."/>
            <person name="Wei W."/>
            <person name="Gao Y.C."/>
            <person name="Liu J.Z."/>
            <person name="Shao H.Z."/>
            <person name="Wang X."/>
            <person name="Wang C.C."/>
            <person name="Yang T.C."/>
            <person name="Huo Q.B."/>
            <person name="Li W."/>
            <person name="Chen H.Y."/>
            <person name="Chen S.E."/>
            <person name="Zhou L.G."/>
            <person name="Ni X.B."/>
            <person name="Tian J.H."/>
            <person name="Sheng Y."/>
            <person name="Liu T."/>
            <person name="Pan Y.S."/>
            <person name="Xia L.Y."/>
            <person name="Li J."/>
            <person name="Zhao F."/>
            <person name="Cao W.C."/>
        </authorList>
    </citation>
    <scope>NUCLEOTIDE SEQUENCE [LARGE SCALE GENOMIC DNA]</scope>
    <source>
        <strain evidence="6">HaeL-2018</strain>
    </source>
</reference>
<organism evidence="6 7">
    <name type="scientific">Haemaphysalis longicornis</name>
    <name type="common">Bush tick</name>
    <dbReference type="NCBI Taxonomy" id="44386"/>
    <lineage>
        <taxon>Eukaryota</taxon>
        <taxon>Metazoa</taxon>
        <taxon>Ecdysozoa</taxon>
        <taxon>Arthropoda</taxon>
        <taxon>Chelicerata</taxon>
        <taxon>Arachnida</taxon>
        <taxon>Acari</taxon>
        <taxon>Parasitiformes</taxon>
        <taxon>Ixodida</taxon>
        <taxon>Ixodoidea</taxon>
        <taxon>Ixodidae</taxon>
        <taxon>Haemaphysalinae</taxon>
        <taxon>Haemaphysalis</taxon>
    </lineage>
</organism>
<keyword evidence="2" id="KW-1015">Disulfide bond</keyword>
<keyword evidence="4" id="KW-0812">Transmembrane</keyword>